<evidence type="ECO:0000313" key="3">
    <source>
        <dbReference type="EMBL" id="MEM5291963.1"/>
    </source>
</evidence>
<accession>A0ABU9QR96</accession>
<dbReference type="Proteomes" id="UP001494588">
    <property type="component" value="Unassembled WGS sequence"/>
</dbReference>
<sequence>MFSLPVVPLRVASIALAAQRGEIEQNAERVVARIERAARERIGLAVFPEACLTGGIGGGMSTPTRTMRRAQMKALAASVDGEHVQAVADAVERTGVAAGVGLIERAADGALYSSYVVCLPGGKRHVHRKLHADGQPHLASGDRFTVFEMRGGWRLAVLVGGDNYPVENARMAALLGAGLLVAPHASHETDAWMRRALPARALDNGLFVVYCEHGEGAIVDPCGQVVAQRAGGDETISAELDPALLGTSPAHRWLDTRRPDLYARLAHESRAGMPSFEPRNAGARGAVAVSFAVVRRNG</sequence>
<dbReference type="Gene3D" id="3.60.110.10">
    <property type="entry name" value="Carbon-nitrogen hydrolase"/>
    <property type="match status" value="1"/>
</dbReference>
<keyword evidence="4" id="KW-1185">Reference proteome</keyword>
<dbReference type="InterPro" id="IPR036526">
    <property type="entry name" value="C-N_Hydrolase_sf"/>
</dbReference>
<comment type="caution">
    <text evidence="3">The sequence shown here is derived from an EMBL/GenBank/DDBJ whole genome shotgun (WGS) entry which is preliminary data.</text>
</comment>
<dbReference type="InterPro" id="IPR003010">
    <property type="entry name" value="C-N_Hydrolase"/>
</dbReference>
<dbReference type="EMBL" id="JAZHGC010000065">
    <property type="protein sequence ID" value="MEM5291963.1"/>
    <property type="molecule type" value="Genomic_DNA"/>
</dbReference>
<dbReference type="InterPro" id="IPR050345">
    <property type="entry name" value="Aliph_Amidase/BUP"/>
</dbReference>
<feature type="domain" description="CN hydrolase" evidence="2">
    <location>
        <begin position="9"/>
        <end position="242"/>
    </location>
</feature>
<proteinExistence type="predicted"/>
<dbReference type="Pfam" id="PF00795">
    <property type="entry name" value="CN_hydrolase"/>
    <property type="match status" value="1"/>
</dbReference>
<evidence type="ECO:0000259" key="2">
    <source>
        <dbReference type="PROSITE" id="PS50263"/>
    </source>
</evidence>
<gene>
    <name evidence="3" type="ORF">V4C55_40325</name>
</gene>
<keyword evidence="1 3" id="KW-0378">Hydrolase</keyword>
<dbReference type="PANTHER" id="PTHR43674:SF2">
    <property type="entry name" value="BETA-UREIDOPROPIONASE"/>
    <property type="match status" value="1"/>
</dbReference>
<dbReference type="PROSITE" id="PS50263">
    <property type="entry name" value="CN_HYDROLASE"/>
    <property type="match status" value="1"/>
</dbReference>
<evidence type="ECO:0000256" key="1">
    <source>
        <dbReference type="ARBA" id="ARBA00022801"/>
    </source>
</evidence>
<dbReference type="RefSeq" id="WP_201660510.1">
    <property type="nucleotide sequence ID" value="NZ_CAJHCS010000040.1"/>
</dbReference>
<protein>
    <submittedName>
        <fullName evidence="3">Nitrilase-related carbon-nitrogen hydrolase</fullName>
    </submittedName>
</protein>
<dbReference type="GO" id="GO:0016787">
    <property type="term" value="F:hydrolase activity"/>
    <property type="evidence" value="ECO:0007669"/>
    <property type="project" value="UniProtKB-KW"/>
</dbReference>
<organism evidence="3 4">
    <name type="scientific">Paraburkholderia sabiae</name>
    <dbReference type="NCBI Taxonomy" id="273251"/>
    <lineage>
        <taxon>Bacteria</taxon>
        <taxon>Pseudomonadati</taxon>
        <taxon>Pseudomonadota</taxon>
        <taxon>Betaproteobacteria</taxon>
        <taxon>Burkholderiales</taxon>
        <taxon>Burkholderiaceae</taxon>
        <taxon>Paraburkholderia</taxon>
    </lineage>
</organism>
<dbReference type="PANTHER" id="PTHR43674">
    <property type="entry name" value="NITRILASE C965.09-RELATED"/>
    <property type="match status" value="1"/>
</dbReference>
<reference evidence="3 4" key="1">
    <citation type="submission" date="2024-01" db="EMBL/GenBank/DDBJ databases">
        <title>The diversity of rhizobia nodulating Mimosa spp. in eleven states of Brazil covering several biomes is determined by host plant, location, and edaphic factors.</title>
        <authorList>
            <person name="Rouws L."/>
            <person name="Barauna A."/>
            <person name="Beukes C."/>
            <person name="De Faria S.M."/>
            <person name="Gross E."/>
            <person name="Dos Reis Junior F.B."/>
            <person name="Simon M."/>
            <person name="Maluk M."/>
            <person name="Odee D.W."/>
            <person name="Kenicer G."/>
            <person name="Young J.P.W."/>
            <person name="Reis V.M."/>
            <person name="Zilli J."/>
            <person name="James E.K."/>
        </authorList>
    </citation>
    <scope>NUCLEOTIDE SEQUENCE [LARGE SCALE GENOMIC DNA]</scope>
    <source>
        <strain evidence="3 4">JPY77</strain>
    </source>
</reference>
<dbReference type="SUPFAM" id="SSF56317">
    <property type="entry name" value="Carbon-nitrogen hydrolase"/>
    <property type="match status" value="1"/>
</dbReference>
<evidence type="ECO:0000313" key="4">
    <source>
        <dbReference type="Proteomes" id="UP001494588"/>
    </source>
</evidence>
<name>A0ABU9QR96_9BURK</name>